<evidence type="ECO:0000256" key="9">
    <source>
        <dbReference type="ARBA" id="ARBA00022840"/>
    </source>
</evidence>
<dbReference type="Gene3D" id="3.30.200.20">
    <property type="entry name" value="Phosphorylase Kinase, domain 1"/>
    <property type="match status" value="1"/>
</dbReference>
<feature type="transmembrane region" description="Helical" evidence="19">
    <location>
        <begin position="6"/>
        <end position="27"/>
    </location>
</feature>
<keyword evidence="14" id="KW-0325">Glycoprotein</keyword>
<dbReference type="PANTHER" id="PTHR47974">
    <property type="entry name" value="OS07G0415500 PROTEIN"/>
    <property type="match status" value="1"/>
</dbReference>
<evidence type="ECO:0000256" key="7">
    <source>
        <dbReference type="ARBA" id="ARBA00022741"/>
    </source>
</evidence>
<dbReference type="SUPFAM" id="SSF51110">
    <property type="entry name" value="alpha-D-mannose-specific plant lectins"/>
    <property type="match status" value="1"/>
</dbReference>
<name>A0A9C6WLB7_ARADU</name>
<dbReference type="AlphaFoldDB" id="A0A9C6WLB7"/>
<keyword evidence="4 17" id="KW-0808">Transferase</keyword>
<evidence type="ECO:0000256" key="1">
    <source>
        <dbReference type="ARBA" id="ARBA00004479"/>
    </source>
</evidence>
<dbReference type="GO" id="GO:0048544">
    <property type="term" value="P:recognition of pollen"/>
    <property type="evidence" value="ECO:0007669"/>
    <property type="project" value="InterPro"/>
</dbReference>
<dbReference type="PROSITE" id="PS50011">
    <property type="entry name" value="PROTEIN_KINASE_DOM"/>
    <property type="match status" value="1"/>
</dbReference>
<dbReference type="GeneID" id="107461264"/>
<dbReference type="EC" id="2.7.11.1" evidence="17"/>
<dbReference type="SMART" id="SM00220">
    <property type="entry name" value="S_TKc"/>
    <property type="match status" value="1"/>
</dbReference>
<comment type="catalytic activity">
    <reaction evidence="15 17">
        <text>L-threonyl-[protein] + ATP = O-phospho-L-threonyl-[protein] + ADP + H(+)</text>
        <dbReference type="Rhea" id="RHEA:46608"/>
        <dbReference type="Rhea" id="RHEA-COMP:11060"/>
        <dbReference type="Rhea" id="RHEA-COMP:11605"/>
        <dbReference type="ChEBI" id="CHEBI:15378"/>
        <dbReference type="ChEBI" id="CHEBI:30013"/>
        <dbReference type="ChEBI" id="CHEBI:30616"/>
        <dbReference type="ChEBI" id="CHEBI:61977"/>
        <dbReference type="ChEBI" id="CHEBI:456216"/>
        <dbReference type="EC" id="2.7.11.1"/>
    </reaction>
</comment>
<dbReference type="PROSITE" id="PS50948">
    <property type="entry name" value="PAN"/>
    <property type="match status" value="1"/>
</dbReference>
<comment type="similarity">
    <text evidence="17">Belongs to the protein kinase superfamily. Ser/Thr protein kinase family.</text>
</comment>
<dbReference type="Proteomes" id="UP000515211">
    <property type="component" value="Chromosome 8"/>
</dbReference>
<keyword evidence="7 17" id="KW-0547">Nucleotide-binding</keyword>
<evidence type="ECO:0000256" key="17">
    <source>
        <dbReference type="PIRNR" id="PIRNR000641"/>
    </source>
</evidence>
<dbReference type="FunFam" id="1.10.510.10:FF:000537">
    <property type="entry name" value="Putative receptor-like protein kinase"/>
    <property type="match status" value="1"/>
</dbReference>
<feature type="binding site" evidence="18">
    <location>
        <position position="591"/>
    </location>
    <ligand>
        <name>ATP</name>
        <dbReference type="ChEBI" id="CHEBI:30616"/>
    </ligand>
</feature>
<dbReference type="FunFam" id="3.30.200.20:FF:000059">
    <property type="entry name" value="S-receptor-like serine/threonine-protein kinase"/>
    <property type="match status" value="1"/>
</dbReference>
<dbReference type="SUPFAM" id="SSF56112">
    <property type="entry name" value="Protein kinase-like (PK-like)"/>
    <property type="match status" value="1"/>
</dbReference>
<dbReference type="CDD" id="cd01098">
    <property type="entry name" value="PAN_AP_plant"/>
    <property type="match status" value="1"/>
</dbReference>
<dbReference type="CDD" id="cd00028">
    <property type="entry name" value="B_lectin"/>
    <property type="match status" value="1"/>
</dbReference>
<keyword evidence="12" id="KW-1015">Disulfide bond</keyword>
<dbReference type="GO" id="GO:0016020">
    <property type="term" value="C:membrane"/>
    <property type="evidence" value="ECO:0007669"/>
    <property type="project" value="UniProtKB-SubCell"/>
</dbReference>
<dbReference type="Gene3D" id="2.90.10.10">
    <property type="entry name" value="Bulb-type lectin domain"/>
    <property type="match status" value="1"/>
</dbReference>
<dbReference type="PROSITE" id="PS00108">
    <property type="entry name" value="PROTEIN_KINASE_ST"/>
    <property type="match status" value="1"/>
</dbReference>
<protein>
    <recommendedName>
        <fullName evidence="17">Receptor-like serine/threonine-protein kinase</fullName>
        <ecNumber evidence="17">2.7.11.1</ecNumber>
    </recommendedName>
</protein>
<keyword evidence="2 17" id="KW-0723">Serine/threonine-protein kinase</keyword>
<feature type="domain" description="Apple" evidence="22">
    <location>
        <begin position="374"/>
        <end position="454"/>
    </location>
</feature>
<feature type="domain" description="Protein kinase" evidence="20">
    <location>
        <begin position="563"/>
        <end position="847"/>
    </location>
</feature>
<proteinExistence type="inferred from homology"/>
<dbReference type="Pfam" id="PF00069">
    <property type="entry name" value="Pkinase"/>
    <property type="match status" value="1"/>
</dbReference>
<dbReference type="SMART" id="SM00108">
    <property type="entry name" value="B_lectin"/>
    <property type="match status" value="1"/>
</dbReference>
<dbReference type="InterPro" id="IPR017441">
    <property type="entry name" value="Protein_kinase_ATP_BS"/>
</dbReference>
<keyword evidence="10 19" id="KW-1133">Transmembrane helix</keyword>
<evidence type="ECO:0000256" key="3">
    <source>
        <dbReference type="ARBA" id="ARBA00022536"/>
    </source>
</evidence>
<dbReference type="InterPro" id="IPR000858">
    <property type="entry name" value="S_locus_glycoprot_dom"/>
</dbReference>
<keyword evidence="23" id="KW-1185">Reference proteome</keyword>
<sequence>MQLMMITYDTCINLFCIYINLGASMLISPIKHTNQRPMAIINISTLIFFLLCLVLSIKLSCSTRNHSILIQGSSMSVDKPNDVIVSPKGTFSAGFYAIGENAYCFGVWFSRNPTLVWMANRDEPVNGKKSKLSLLANGNLVLVDADNSHVWSTDTVSSPSSTVHLVLYDTGNLVLTEDMNSTVLWQSFDFPTDTLLPEQVFARFTKVISSKSQTNKSTGLYTLFFDNDNVLRLVYNGPEVSGIYWPDPWNLNWANFRSSYNSSRVAVLDTLGTFISSDNFTFTTSDHGSVIQRRLTLDPNGNLRVYSRSSDQDDWYVSWQAYARPCRIHGVCGPNSLCTYHTDSSIKCSCLPGHKMKYSNDWSYGCEPKFSLSCKNNESASSSQFLSISNVELYGYDYGLMTNYTLDQCKEFCLQLCDCKGVQYTYNKASGTNNCFVKVQLRNAYRIPYFDAEFLLKLPVNSTYSFQDDQVSIVDRHNNLDCPVGAETIQLERIYIKGQVSRYVKFLLWFAGGVGIFEMLCIFVVWYFLVRFRVHSGADERVYDLGFAGFRRFSYSELKQATKGFSQEIGKGAWGIVYKGVLSDGRVVAVKRLMEANQGEEEFLAEVRSIGRLNHMNLIEMWGYCAEGKHRLLVYEHMEHGSLAENLRTNRLLDWSKRFEIALGTAKGLSYLHDECLDWILHCDVKPQNILLDSNFQPKVADFGLSKLLKRSDTNKYSSFSKIRGTRGYMAPEWVLNLPITSKVDVYSYGIVVLEMFTGKSATKNLGISSDGVENNQHMYLVAWLREKQSKGFRCGWVSEILDPTIEGDYDENKLEALARVALQCVEDERDKRPTMSQVVEMLQKSLQ</sequence>
<dbReference type="InterPro" id="IPR036426">
    <property type="entry name" value="Bulb-type_lectin_dom_sf"/>
</dbReference>
<dbReference type="InterPro" id="IPR003609">
    <property type="entry name" value="Pan_app"/>
</dbReference>
<dbReference type="Pfam" id="PF08276">
    <property type="entry name" value="PAN_2"/>
    <property type="match status" value="1"/>
</dbReference>
<evidence type="ECO:0000259" key="22">
    <source>
        <dbReference type="PROSITE" id="PS50948"/>
    </source>
</evidence>
<dbReference type="RefSeq" id="XP_052108784.1">
    <property type="nucleotide sequence ID" value="XM_052252824.1"/>
</dbReference>
<dbReference type="InterPro" id="IPR008271">
    <property type="entry name" value="Ser/Thr_kinase_AS"/>
</dbReference>
<dbReference type="Pfam" id="PF01453">
    <property type="entry name" value="B_lectin"/>
    <property type="match status" value="1"/>
</dbReference>
<evidence type="ECO:0000256" key="4">
    <source>
        <dbReference type="ARBA" id="ARBA00022679"/>
    </source>
</evidence>
<keyword evidence="8 17" id="KW-0418">Kinase</keyword>
<evidence type="ECO:0000256" key="18">
    <source>
        <dbReference type="PROSITE-ProRule" id="PRU10141"/>
    </source>
</evidence>
<evidence type="ECO:0000256" key="16">
    <source>
        <dbReference type="ARBA" id="ARBA00048679"/>
    </source>
</evidence>
<dbReference type="Pfam" id="PF00954">
    <property type="entry name" value="S_locus_glycop"/>
    <property type="match status" value="1"/>
</dbReference>
<accession>A0A9C6WLB7</accession>
<feature type="transmembrane region" description="Helical" evidence="19">
    <location>
        <begin position="39"/>
        <end position="57"/>
    </location>
</feature>
<evidence type="ECO:0000259" key="20">
    <source>
        <dbReference type="PROSITE" id="PS50011"/>
    </source>
</evidence>
<dbReference type="InterPro" id="IPR001480">
    <property type="entry name" value="Bulb-type_lectin_dom"/>
</dbReference>
<dbReference type="PANTHER" id="PTHR47974:SF3">
    <property type="entry name" value="RECEPTOR-LIKE SERINE_THREONINE-PROTEIN KINASE"/>
    <property type="match status" value="1"/>
</dbReference>
<evidence type="ECO:0000256" key="6">
    <source>
        <dbReference type="ARBA" id="ARBA00022729"/>
    </source>
</evidence>
<evidence type="ECO:0000256" key="2">
    <source>
        <dbReference type="ARBA" id="ARBA00022527"/>
    </source>
</evidence>
<comment type="catalytic activity">
    <reaction evidence="16 17">
        <text>L-seryl-[protein] + ATP = O-phospho-L-seryl-[protein] + ADP + H(+)</text>
        <dbReference type="Rhea" id="RHEA:17989"/>
        <dbReference type="Rhea" id="RHEA-COMP:9863"/>
        <dbReference type="Rhea" id="RHEA-COMP:11604"/>
        <dbReference type="ChEBI" id="CHEBI:15378"/>
        <dbReference type="ChEBI" id="CHEBI:29999"/>
        <dbReference type="ChEBI" id="CHEBI:30616"/>
        <dbReference type="ChEBI" id="CHEBI:83421"/>
        <dbReference type="ChEBI" id="CHEBI:456216"/>
        <dbReference type="EC" id="2.7.11.1"/>
    </reaction>
</comment>
<comment type="subcellular location">
    <subcellularLocation>
        <location evidence="1">Membrane</location>
        <topology evidence="1">Single-pass type I membrane protein</topology>
    </subcellularLocation>
</comment>
<feature type="domain" description="Bulb-type lectin" evidence="21">
    <location>
        <begin position="69"/>
        <end position="188"/>
    </location>
</feature>
<reference evidence="24 25" key="2">
    <citation type="submission" date="2025-04" db="UniProtKB">
        <authorList>
            <consortium name="RefSeq"/>
        </authorList>
    </citation>
    <scope>IDENTIFICATION</scope>
    <source>
        <tissue evidence="24 25">Whole plant</tissue>
    </source>
</reference>
<feature type="transmembrane region" description="Helical" evidence="19">
    <location>
        <begin position="506"/>
        <end position="529"/>
    </location>
</feature>
<evidence type="ECO:0000256" key="13">
    <source>
        <dbReference type="ARBA" id="ARBA00023170"/>
    </source>
</evidence>
<evidence type="ECO:0000313" key="24">
    <source>
        <dbReference type="RefSeq" id="XP_052108784.1"/>
    </source>
</evidence>
<dbReference type="RefSeq" id="XP_052108785.1">
    <property type="nucleotide sequence ID" value="XM_052252825.1"/>
</dbReference>
<evidence type="ECO:0000256" key="10">
    <source>
        <dbReference type="ARBA" id="ARBA00022989"/>
    </source>
</evidence>
<dbReference type="InterPro" id="IPR024171">
    <property type="entry name" value="SRK-like_kinase"/>
</dbReference>
<evidence type="ECO:0000259" key="21">
    <source>
        <dbReference type="PROSITE" id="PS50927"/>
    </source>
</evidence>
<evidence type="ECO:0000256" key="12">
    <source>
        <dbReference type="ARBA" id="ARBA00023157"/>
    </source>
</evidence>
<reference evidence="23" key="1">
    <citation type="journal article" date="2016" name="Nat. Genet.">
        <title>The genome sequences of Arachis duranensis and Arachis ipaensis, the diploid ancestors of cultivated peanut.</title>
        <authorList>
            <person name="Bertioli D.J."/>
            <person name="Cannon S.B."/>
            <person name="Froenicke L."/>
            <person name="Huang G."/>
            <person name="Farmer A.D."/>
            <person name="Cannon E.K."/>
            <person name="Liu X."/>
            <person name="Gao D."/>
            <person name="Clevenger J."/>
            <person name="Dash S."/>
            <person name="Ren L."/>
            <person name="Moretzsohn M.C."/>
            <person name="Shirasawa K."/>
            <person name="Huang W."/>
            <person name="Vidigal B."/>
            <person name="Abernathy B."/>
            <person name="Chu Y."/>
            <person name="Niederhuth C.E."/>
            <person name="Umale P."/>
            <person name="Araujo A.C."/>
            <person name="Kozik A."/>
            <person name="Kim K.D."/>
            <person name="Burow M.D."/>
            <person name="Varshney R.K."/>
            <person name="Wang X."/>
            <person name="Zhang X."/>
            <person name="Barkley N."/>
            <person name="Guimaraes P.M."/>
            <person name="Isobe S."/>
            <person name="Guo B."/>
            <person name="Liao B."/>
            <person name="Stalker H.T."/>
            <person name="Schmitz R.J."/>
            <person name="Scheffler B.E."/>
            <person name="Leal-Bertioli S.C."/>
            <person name="Xun X."/>
            <person name="Jackson S.A."/>
            <person name="Michelmore R."/>
            <person name="Ozias-Akins P."/>
        </authorList>
    </citation>
    <scope>NUCLEOTIDE SEQUENCE [LARGE SCALE GENOMIC DNA]</scope>
    <source>
        <strain evidence="23">cv. V14167</strain>
    </source>
</reference>
<evidence type="ECO:0000256" key="19">
    <source>
        <dbReference type="SAM" id="Phobius"/>
    </source>
</evidence>
<keyword evidence="9 17" id="KW-0067">ATP-binding</keyword>
<keyword evidence="11 19" id="KW-0472">Membrane</keyword>
<keyword evidence="6" id="KW-0732">Signal</keyword>
<organism evidence="23 25">
    <name type="scientific">Arachis duranensis</name>
    <name type="common">Wild peanut</name>
    <dbReference type="NCBI Taxonomy" id="130453"/>
    <lineage>
        <taxon>Eukaryota</taxon>
        <taxon>Viridiplantae</taxon>
        <taxon>Streptophyta</taxon>
        <taxon>Embryophyta</taxon>
        <taxon>Tracheophyta</taxon>
        <taxon>Spermatophyta</taxon>
        <taxon>Magnoliopsida</taxon>
        <taxon>eudicotyledons</taxon>
        <taxon>Gunneridae</taxon>
        <taxon>Pentapetalae</taxon>
        <taxon>rosids</taxon>
        <taxon>fabids</taxon>
        <taxon>Fabales</taxon>
        <taxon>Fabaceae</taxon>
        <taxon>Papilionoideae</taxon>
        <taxon>50 kb inversion clade</taxon>
        <taxon>dalbergioids sensu lato</taxon>
        <taxon>Dalbergieae</taxon>
        <taxon>Pterocarpus clade</taxon>
        <taxon>Arachis</taxon>
    </lineage>
</organism>
<dbReference type="CDD" id="cd14066">
    <property type="entry name" value="STKc_IRAK"/>
    <property type="match status" value="1"/>
</dbReference>
<evidence type="ECO:0000256" key="8">
    <source>
        <dbReference type="ARBA" id="ARBA00022777"/>
    </source>
</evidence>
<dbReference type="PROSITE" id="PS50927">
    <property type="entry name" value="BULB_LECTIN"/>
    <property type="match status" value="1"/>
</dbReference>
<evidence type="ECO:0000256" key="14">
    <source>
        <dbReference type="ARBA" id="ARBA00023180"/>
    </source>
</evidence>
<dbReference type="Gene3D" id="1.10.510.10">
    <property type="entry name" value="Transferase(Phosphotransferase) domain 1"/>
    <property type="match status" value="1"/>
</dbReference>
<keyword evidence="13 24" id="KW-0675">Receptor</keyword>
<dbReference type="GO" id="GO:0004674">
    <property type="term" value="F:protein serine/threonine kinase activity"/>
    <property type="evidence" value="ECO:0007669"/>
    <property type="project" value="UniProtKB-KW"/>
</dbReference>
<dbReference type="InterPro" id="IPR000719">
    <property type="entry name" value="Prot_kinase_dom"/>
</dbReference>
<evidence type="ECO:0000256" key="5">
    <source>
        <dbReference type="ARBA" id="ARBA00022692"/>
    </source>
</evidence>
<keyword evidence="5 19" id="KW-0812">Transmembrane</keyword>
<dbReference type="PROSITE" id="PS00107">
    <property type="entry name" value="PROTEIN_KINASE_ATP"/>
    <property type="match status" value="1"/>
</dbReference>
<evidence type="ECO:0000256" key="11">
    <source>
        <dbReference type="ARBA" id="ARBA00023136"/>
    </source>
</evidence>
<evidence type="ECO:0000313" key="25">
    <source>
        <dbReference type="RefSeq" id="XP_052108785.1"/>
    </source>
</evidence>
<evidence type="ECO:0000256" key="15">
    <source>
        <dbReference type="ARBA" id="ARBA00047899"/>
    </source>
</evidence>
<keyword evidence="3" id="KW-0245">EGF-like domain</keyword>
<evidence type="ECO:0000313" key="23">
    <source>
        <dbReference type="Proteomes" id="UP000515211"/>
    </source>
</evidence>
<gene>
    <name evidence="24 25" type="primary">LOC107461264</name>
</gene>
<dbReference type="InterPro" id="IPR011009">
    <property type="entry name" value="Kinase-like_dom_sf"/>
</dbReference>
<dbReference type="PIRSF" id="PIRSF000641">
    <property type="entry name" value="SRK"/>
    <property type="match status" value="1"/>
</dbReference>
<dbReference type="GO" id="GO:0005524">
    <property type="term" value="F:ATP binding"/>
    <property type="evidence" value="ECO:0007669"/>
    <property type="project" value="UniProtKB-UniRule"/>
</dbReference>